<feature type="region of interest" description="Disordered" evidence="4">
    <location>
        <begin position="888"/>
        <end position="947"/>
    </location>
</feature>
<feature type="compositionally biased region" description="Basic and acidic residues" evidence="4">
    <location>
        <begin position="266"/>
        <end position="277"/>
    </location>
</feature>
<organism evidence="6 7">
    <name type="scientific">Ceratocystis lukuohia</name>
    <dbReference type="NCBI Taxonomy" id="2019550"/>
    <lineage>
        <taxon>Eukaryota</taxon>
        <taxon>Fungi</taxon>
        <taxon>Dikarya</taxon>
        <taxon>Ascomycota</taxon>
        <taxon>Pezizomycotina</taxon>
        <taxon>Sordariomycetes</taxon>
        <taxon>Hypocreomycetidae</taxon>
        <taxon>Microascales</taxon>
        <taxon>Ceratocystidaceae</taxon>
        <taxon>Ceratocystis</taxon>
    </lineage>
</organism>
<evidence type="ECO:0000256" key="1">
    <source>
        <dbReference type="ARBA" id="ARBA00004123"/>
    </source>
</evidence>
<dbReference type="EMBL" id="JABSNW010000002">
    <property type="protein sequence ID" value="KAL2889801.1"/>
    <property type="molecule type" value="Genomic_DNA"/>
</dbReference>
<evidence type="ECO:0000313" key="7">
    <source>
        <dbReference type="Proteomes" id="UP001610728"/>
    </source>
</evidence>
<keyword evidence="7" id="KW-1185">Reference proteome</keyword>
<feature type="compositionally biased region" description="Basic and acidic residues" evidence="4">
    <location>
        <begin position="480"/>
        <end position="528"/>
    </location>
</feature>
<feature type="domain" description="DNA replication checkpoint mediator MRC1" evidence="5">
    <location>
        <begin position="909"/>
        <end position="1050"/>
    </location>
</feature>
<keyword evidence="2" id="KW-0597">Phosphoprotein</keyword>
<dbReference type="InterPro" id="IPR024146">
    <property type="entry name" value="Claspin"/>
</dbReference>
<comment type="subcellular location">
    <subcellularLocation>
        <location evidence="1">Nucleus</location>
    </subcellularLocation>
</comment>
<proteinExistence type="predicted"/>
<feature type="region of interest" description="Disordered" evidence="4">
    <location>
        <begin position="805"/>
        <end position="871"/>
    </location>
</feature>
<keyword evidence="3" id="KW-0539">Nucleus</keyword>
<feature type="region of interest" description="Disordered" evidence="4">
    <location>
        <begin position="475"/>
        <end position="638"/>
    </location>
</feature>
<feature type="compositionally biased region" description="Basic and acidic residues" evidence="4">
    <location>
        <begin position="828"/>
        <end position="843"/>
    </location>
</feature>
<evidence type="ECO:0000256" key="2">
    <source>
        <dbReference type="ARBA" id="ARBA00022553"/>
    </source>
</evidence>
<feature type="compositionally biased region" description="Polar residues" evidence="4">
    <location>
        <begin position="1103"/>
        <end position="1114"/>
    </location>
</feature>
<gene>
    <name evidence="6" type="ORF">HOO65_020343</name>
</gene>
<feature type="compositionally biased region" description="Basic and acidic residues" evidence="4">
    <location>
        <begin position="1120"/>
        <end position="1133"/>
    </location>
</feature>
<reference evidence="6 7" key="1">
    <citation type="submission" date="2020-05" db="EMBL/GenBank/DDBJ databases">
        <title>Ceratocystis lukuohia genome.</title>
        <authorList>
            <person name="Harrington T.C."/>
            <person name="Kim K."/>
            <person name="Mayers C.G."/>
        </authorList>
    </citation>
    <scope>NUCLEOTIDE SEQUENCE [LARGE SCALE GENOMIC DNA]</scope>
    <source>
        <strain evidence="6 7">C4212</strain>
    </source>
</reference>
<dbReference type="RefSeq" id="XP_070860981.1">
    <property type="nucleotide sequence ID" value="XM_071006305.1"/>
</dbReference>
<feature type="compositionally biased region" description="Acidic residues" evidence="4">
    <location>
        <begin position="221"/>
        <end position="241"/>
    </location>
</feature>
<feature type="compositionally biased region" description="Gly residues" evidence="4">
    <location>
        <begin position="1232"/>
        <end position="1242"/>
    </location>
</feature>
<sequence>MASRSPSPARSSPAPIYRGLTGRSRLNALLAGHDSGSEHEDSDLESAKPTRKTTRTAAVSPLDSSSESEDEIVRPRGRFAAQMMAQATAVASGDDGSDDDVGLTAREKLRRQLLKPSMEEKIPEKTPDKSGDDDSDASNNVPTIKRRLKPRASTPDANLVSTEMVDDNDDEDDDPAADEEAVAAMAKNPRLQALLERKRKERLAREAEEAAQRSARQANIESDDDDVDGDVAMDDINDDFQDSIGNATKQPPKERASKQARQASKKAMEDIHRETQRIQRNMQLAHEVKTRKKFDKKNLFAMFDFKPAGDEDEDEKEEEEEVRKTYDESREKQDVNKGEAAVATSPSKTTSSAAPAAPDINRANENAITIPNAASDCSTKKPTRQVKIPDLKLESITLDDAEIEIVDYSNDRVSKIAVPIEKMEPGMATLLQFAGKDEGHHVRLMKEKAEADLRRKARLQAKREHEARIKLLKSKGIHVPTEEEREREAEQVEDILARAHEENERIRKRERERAKKNGEVMDQDRLLDDDSGDESFYGSSGDEEEEEEEEGAALELSGSEDEEEGEEEEGGEEEDEEAKATEAPVVENDDDDDEQIIIASRRPKKKNAQVLSDDEDEDKGASVASVTSDDPNKAMQTPRPKAGLAFRASTGNQSPAVPTSVLRSATKPFIPGLPVTSPTKLDLAEMFAGTLNGSQDPDAVIPTFDGASMPDFTQDAFKMLADSQPDIIMASQEPDSQLNSQGMSRKGQTEDESQGVETQGLVNNFSLRFSQTGDSFSTLDEQDSALSQLSNMQMTQDQGLDFVEPLKERFVTAEPPRRDESIVPESPVPEKKAKSRLRSKEEALAAQGSARESPPIPASHETGVEAAEDAVDEFGFGTRSAADVLKEAARKQKKAEKKAKKLAEAFDRKKSKANEMVDDQAEESDDEYAGLGGVDGDFSSDDDSDAASVKEIIDDETKASTADERKLAAFYNERERVAEEAQVQKLYKDITTGGLRRKRGTNYDLSDSESDGERRRRMKRRQFDKMQRELLANERLRKTAEAPGNEAYMRAIVDEYAPDENSIIEMDMPDLGPAENDVSQEAPTPGPGTLPLRKAKSRKQRKPQTLQDVRSQLTELLDDPYERAAVLRDKLSDDVADNGDDDAIEVAGTPSSSIDTSAIAGAPPLRRAGSQVIDRLSLKRSASTHSTGSATSANGRMAFTAPGASQSRTRSLLRGATSSLISSGMANAAAGPSGGTTGGGVGDAPPMRKGAVRGSGLSGFSRENERRAALAETEKKREAKKLKGAEKRAQAIGGLFGAGSWE</sequence>
<feature type="region of interest" description="Disordered" evidence="4">
    <location>
        <begin position="305"/>
        <end position="360"/>
    </location>
</feature>
<feature type="compositionally biased region" description="Low complexity" evidence="4">
    <location>
        <begin position="340"/>
        <end position="358"/>
    </location>
</feature>
<feature type="region of interest" description="Disordered" evidence="4">
    <location>
        <begin position="30"/>
        <end position="289"/>
    </location>
</feature>
<feature type="region of interest" description="Disordered" evidence="4">
    <location>
        <begin position="996"/>
        <end position="1026"/>
    </location>
</feature>
<comment type="caution">
    <text evidence="6">The sequence shown here is derived from an EMBL/GenBank/DDBJ whole genome shotgun (WGS) entry which is preliminary data.</text>
</comment>
<feature type="compositionally biased region" description="Basic and acidic residues" evidence="4">
    <location>
        <begin position="901"/>
        <end position="915"/>
    </location>
</feature>
<feature type="compositionally biased region" description="Basic and acidic residues" evidence="4">
    <location>
        <begin position="321"/>
        <end position="337"/>
    </location>
</feature>
<feature type="compositionally biased region" description="Acidic residues" evidence="4">
    <location>
        <begin position="541"/>
        <end position="577"/>
    </location>
</feature>
<feature type="region of interest" description="Disordered" evidence="4">
    <location>
        <begin position="1065"/>
        <end position="1211"/>
    </location>
</feature>
<evidence type="ECO:0000256" key="3">
    <source>
        <dbReference type="ARBA" id="ARBA00023242"/>
    </source>
</evidence>
<feature type="compositionally biased region" description="Acidic residues" evidence="4">
    <location>
        <begin position="164"/>
        <end position="181"/>
    </location>
</feature>
<feature type="region of interest" description="Disordered" evidence="4">
    <location>
        <begin position="731"/>
        <end position="762"/>
    </location>
</feature>
<dbReference type="GeneID" id="98115976"/>
<feature type="compositionally biased region" description="Basic and acidic residues" evidence="4">
    <location>
        <begin position="117"/>
        <end position="132"/>
    </location>
</feature>
<feature type="compositionally biased region" description="Basic and acidic residues" evidence="4">
    <location>
        <begin position="805"/>
        <end position="821"/>
    </location>
</feature>
<accession>A0ABR4MNF1</accession>
<feature type="compositionally biased region" description="Basic residues" evidence="4">
    <location>
        <begin position="891"/>
        <end position="900"/>
    </location>
</feature>
<evidence type="ECO:0000256" key="4">
    <source>
        <dbReference type="SAM" id="MobiDB-lite"/>
    </source>
</evidence>
<feature type="compositionally biased region" description="Low complexity" evidence="4">
    <location>
        <begin position="1181"/>
        <end position="1193"/>
    </location>
</feature>
<dbReference type="PANTHER" id="PTHR14396">
    <property type="entry name" value="CLASPIN"/>
    <property type="match status" value="1"/>
</dbReference>
<protein>
    <submittedName>
        <fullName evidence="6">Mediator of replication checkpoint protein 1</fullName>
    </submittedName>
</protein>
<dbReference type="Pfam" id="PF09444">
    <property type="entry name" value="MRC1"/>
    <property type="match status" value="1"/>
</dbReference>
<evidence type="ECO:0000313" key="6">
    <source>
        <dbReference type="EMBL" id="KAL2889801.1"/>
    </source>
</evidence>
<feature type="compositionally biased region" description="Low complexity" evidence="4">
    <location>
        <begin position="80"/>
        <end position="94"/>
    </location>
</feature>
<feature type="compositionally biased region" description="Acidic residues" evidence="4">
    <location>
        <begin position="1134"/>
        <end position="1144"/>
    </location>
</feature>
<feature type="region of interest" description="Disordered" evidence="4">
    <location>
        <begin position="1224"/>
        <end position="1286"/>
    </location>
</feature>
<feature type="compositionally biased region" description="Low complexity" evidence="4">
    <location>
        <begin position="182"/>
        <end position="194"/>
    </location>
</feature>
<dbReference type="PANTHER" id="PTHR14396:SF10">
    <property type="entry name" value="CLASPIN"/>
    <property type="match status" value="1"/>
</dbReference>
<evidence type="ECO:0000259" key="5">
    <source>
        <dbReference type="Pfam" id="PF09444"/>
    </source>
</evidence>
<dbReference type="Proteomes" id="UP001610728">
    <property type="component" value="Unassembled WGS sequence"/>
</dbReference>
<feature type="compositionally biased region" description="Basic and acidic residues" evidence="4">
    <location>
        <begin position="1262"/>
        <end position="1286"/>
    </location>
</feature>
<name>A0ABR4MNF1_9PEZI</name>
<feature type="compositionally biased region" description="Basic residues" evidence="4">
    <location>
        <begin position="1093"/>
        <end position="1102"/>
    </location>
</feature>
<feature type="compositionally biased region" description="Acidic residues" evidence="4">
    <location>
        <begin position="310"/>
        <end position="320"/>
    </location>
</feature>
<dbReference type="InterPro" id="IPR018564">
    <property type="entry name" value="Repl_chkpnt_MRC1_dom"/>
</dbReference>
<feature type="compositionally biased region" description="Polar residues" evidence="4">
    <location>
        <begin position="733"/>
        <end position="743"/>
    </location>
</feature>
<feature type="compositionally biased region" description="Acidic residues" evidence="4">
    <location>
        <begin position="916"/>
        <end position="928"/>
    </location>
</feature>
<feature type="compositionally biased region" description="Basic and acidic residues" evidence="4">
    <location>
        <begin position="195"/>
        <end position="211"/>
    </location>
</feature>